<name>A0A6J4I4B9_9ACTN</name>
<gene>
    <name evidence="2" type="ORF">AVDCRST_MAG20-1768</name>
</gene>
<sequence length="66" mass="7962">GNRNREVLQRREGLRLHLPRAGGRRLRALLQHPEQRLQVPRRGPERRVRRRPRAQGRRGAERPRHL</sequence>
<organism evidence="2">
    <name type="scientific">uncultured Acidimicrobiales bacterium</name>
    <dbReference type="NCBI Taxonomy" id="310071"/>
    <lineage>
        <taxon>Bacteria</taxon>
        <taxon>Bacillati</taxon>
        <taxon>Actinomycetota</taxon>
        <taxon>Acidimicrobiia</taxon>
        <taxon>Acidimicrobiales</taxon>
        <taxon>environmental samples</taxon>
    </lineage>
</organism>
<evidence type="ECO:0000256" key="1">
    <source>
        <dbReference type="SAM" id="MobiDB-lite"/>
    </source>
</evidence>
<accession>A0A6J4I4B9</accession>
<feature type="compositionally biased region" description="Basic residues" evidence="1">
    <location>
        <begin position="47"/>
        <end position="56"/>
    </location>
</feature>
<feature type="non-terminal residue" evidence="2">
    <location>
        <position position="1"/>
    </location>
</feature>
<dbReference type="EMBL" id="CADCSY010000080">
    <property type="protein sequence ID" value="CAA9241882.1"/>
    <property type="molecule type" value="Genomic_DNA"/>
</dbReference>
<dbReference type="AlphaFoldDB" id="A0A6J4I4B9"/>
<feature type="non-terminal residue" evidence="2">
    <location>
        <position position="66"/>
    </location>
</feature>
<proteinExistence type="predicted"/>
<evidence type="ECO:0000313" key="2">
    <source>
        <dbReference type="EMBL" id="CAA9241882.1"/>
    </source>
</evidence>
<feature type="region of interest" description="Disordered" evidence="1">
    <location>
        <begin position="26"/>
        <end position="66"/>
    </location>
</feature>
<reference evidence="2" key="1">
    <citation type="submission" date="2020-02" db="EMBL/GenBank/DDBJ databases">
        <authorList>
            <person name="Meier V. D."/>
        </authorList>
    </citation>
    <scope>NUCLEOTIDE SEQUENCE</scope>
    <source>
        <strain evidence="2">AVDCRST_MAG20</strain>
    </source>
</reference>
<protein>
    <submittedName>
        <fullName evidence="2">Cold shock protein of CSP family</fullName>
    </submittedName>
</protein>